<dbReference type="GO" id="GO:0005743">
    <property type="term" value="C:mitochondrial inner membrane"/>
    <property type="evidence" value="ECO:0007669"/>
    <property type="project" value="UniProtKB-SubCell"/>
</dbReference>
<feature type="domain" description="Membrane insertase YidC/Oxa/ALB C-terminal" evidence="11">
    <location>
        <begin position="107"/>
        <end position="203"/>
    </location>
</feature>
<evidence type="ECO:0000256" key="9">
    <source>
        <dbReference type="RuleBase" id="RU003945"/>
    </source>
</evidence>
<evidence type="ECO:0000256" key="4">
    <source>
        <dbReference type="ARBA" id="ARBA00022792"/>
    </source>
</evidence>
<dbReference type="GO" id="GO:0032979">
    <property type="term" value="P:protein insertion into mitochondrial inner membrane from matrix"/>
    <property type="evidence" value="ECO:0007669"/>
    <property type="project" value="TreeGrafter"/>
</dbReference>
<reference evidence="12" key="1">
    <citation type="journal article" date="2022" name="New Phytol.">
        <title>Evolutionary transition to the ectomycorrhizal habit in the genomes of a hyperdiverse lineage of mushroom-forming fungi.</title>
        <authorList>
            <person name="Looney B."/>
            <person name="Miyauchi S."/>
            <person name="Morin E."/>
            <person name="Drula E."/>
            <person name="Courty P.E."/>
            <person name="Kohler A."/>
            <person name="Kuo A."/>
            <person name="LaButti K."/>
            <person name="Pangilinan J."/>
            <person name="Lipzen A."/>
            <person name="Riley R."/>
            <person name="Andreopoulos W."/>
            <person name="He G."/>
            <person name="Johnson J."/>
            <person name="Nolan M."/>
            <person name="Tritt A."/>
            <person name="Barry K.W."/>
            <person name="Grigoriev I.V."/>
            <person name="Nagy L.G."/>
            <person name="Hibbett D."/>
            <person name="Henrissat B."/>
            <person name="Matheny P.B."/>
            <person name="Labbe J."/>
            <person name="Martin F.M."/>
        </authorList>
    </citation>
    <scope>NUCLEOTIDE SEQUENCE</scope>
    <source>
        <strain evidence="12">BPL690</strain>
    </source>
</reference>
<dbReference type="PANTHER" id="PTHR12428:SF66">
    <property type="entry name" value="MITOCHONDRIAL INNER MEMBRANE PROTEIN OXA1L"/>
    <property type="match status" value="1"/>
</dbReference>
<evidence type="ECO:0000259" key="11">
    <source>
        <dbReference type="Pfam" id="PF02096"/>
    </source>
</evidence>
<keyword evidence="5" id="KW-0809">Transit peptide</keyword>
<evidence type="ECO:0000256" key="2">
    <source>
        <dbReference type="ARBA" id="ARBA00009877"/>
    </source>
</evidence>
<dbReference type="Pfam" id="PF02096">
    <property type="entry name" value="60KD_IMP"/>
    <property type="match status" value="1"/>
</dbReference>
<dbReference type="EMBL" id="WTXG01000001">
    <property type="protein sequence ID" value="KAI0308351.1"/>
    <property type="molecule type" value="Genomic_DNA"/>
</dbReference>
<comment type="caution">
    <text evidence="12">The sequence shown here is derived from an EMBL/GenBank/DDBJ whole genome shotgun (WGS) entry which is preliminary data.</text>
</comment>
<evidence type="ECO:0000256" key="3">
    <source>
        <dbReference type="ARBA" id="ARBA00022692"/>
    </source>
</evidence>
<proteinExistence type="inferred from homology"/>
<keyword evidence="4" id="KW-0999">Mitochondrion inner membrane</keyword>
<comment type="similarity">
    <text evidence="2 9">Belongs to the OXA1/ALB3/YidC family.</text>
</comment>
<evidence type="ECO:0000256" key="5">
    <source>
        <dbReference type="ARBA" id="ARBA00022946"/>
    </source>
</evidence>
<dbReference type="PANTHER" id="PTHR12428">
    <property type="entry name" value="OXA1"/>
    <property type="match status" value="1"/>
</dbReference>
<dbReference type="Proteomes" id="UP001203297">
    <property type="component" value="Unassembled WGS sequence"/>
</dbReference>
<dbReference type="InterPro" id="IPR001708">
    <property type="entry name" value="YidC/ALB3/OXA1/COX18"/>
</dbReference>
<sequence length="239" mass="25677">MALLQKARCCNNPVTSPPETPSTEPVSVPEAASAPVTSAATPTPEAVPVDALTTVSPLPSSETLDTLAALTPLQYGDLAALGLSGWSPAGLSSWMLELINVSTGLPWFHTIIAGTVLARLLLLPFSIKQLRNSAALAPHQPLLLELKEELNKAYKAGDKLGVQRVALKQRRVYEQSGVSMLPMLLMPFVQLPVTLGMFFGTKRICTLPVEQLHSSGVSFLLTSRSRTRTMCCPSLLRYS</sequence>
<dbReference type="InterPro" id="IPR028055">
    <property type="entry name" value="YidC/Oxa/ALB_C"/>
</dbReference>
<keyword evidence="6" id="KW-1133">Transmembrane helix</keyword>
<gene>
    <name evidence="12" type="ORF">B0F90DRAFT_163704</name>
</gene>
<dbReference type="AlphaFoldDB" id="A0AAD4MDF0"/>
<feature type="compositionally biased region" description="Low complexity" evidence="10">
    <location>
        <begin position="21"/>
        <end position="45"/>
    </location>
</feature>
<feature type="region of interest" description="Disordered" evidence="10">
    <location>
        <begin position="1"/>
        <end position="45"/>
    </location>
</feature>
<keyword evidence="7" id="KW-0496">Mitochondrion</keyword>
<keyword evidence="3 9" id="KW-0812">Transmembrane</keyword>
<evidence type="ECO:0000256" key="8">
    <source>
        <dbReference type="ARBA" id="ARBA00023136"/>
    </source>
</evidence>
<dbReference type="GO" id="GO:0032977">
    <property type="term" value="F:membrane insertase activity"/>
    <property type="evidence" value="ECO:0007669"/>
    <property type="project" value="InterPro"/>
</dbReference>
<evidence type="ECO:0000313" key="12">
    <source>
        <dbReference type="EMBL" id="KAI0308351.1"/>
    </source>
</evidence>
<evidence type="ECO:0000256" key="6">
    <source>
        <dbReference type="ARBA" id="ARBA00022989"/>
    </source>
</evidence>
<evidence type="ECO:0000256" key="7">
    <source>
        <dbReference type="ARBA" id="ARBA00023128"/>
    </source>
</evidence>
<evidence type="ECO:0000256" key="1">
    <source>
        <dbReference type="ARBA" id="ARBA00004448"/>
    </source>
</evidence>
<comment type="subcellular location">
    <subcellularLocation>
        <location evidence="9">Membrane</location>
        <topology evidence="9">Multi-pass membrane protein</topology>
    </subcellularLocation>
    <subcellularLocation>
        <location evidence="1">Mitochondrion inner membrane</location>
        <topology evidence="1">Multi-pass membrane protein</topology>
    </subcellularLocation>
</comment>
<name>A0AAD4MDF0_9AGAM</name>
<protein>
    <recommendedName>
        <fullName evidence="11">Membrane insertase YidC/Oxa/ALB C-terminal domain-containing protein</fullName>
    </recommendedName>
</protein>
<keyword evidence="8" id="KW-0472">Membrane</keyword>
<evidence type="ECO:0000256" key="10">
    <source>
        <dbReference type="SAM" id="MobiDB-lite"/>
    </source>
</evidence>
<organism evidence="12 13">
    <name type="scientific">Multifurca ochricompacta</name>
    <dbReference type="NCBI Taxonomy" id="376703"/>
    <lineage>
        <taxon>Eukaryota</taxon>
        <taxon>Fungi</taxon>
        <taxon>Dikarya</taxon>
        <taxon>Basidiomycota</taxon>
        <taxon>Agaricomycotina</taxon>
        <taxon>Agaricomycetes</taxon>
        <taxon>Russulales</taxon>
        <taxon>Russulaceae</taxon>
        <taxon>Multifurca</taxon>
    </lineage>
</organism>
<accession>A0AAD4MDF0</accession>
<keyword evidence="13" id="KW-1185">Reference proteome</keyword>
<evidence type="ECO:0000313" key="13">
    <source>
        <dbReference type="Proteomes" id="UP001203297"/>
    </source>
</evidence>